<keyword evidence="2" id="KW-1185">Reference proteome</keyword>
<protein>
    <recommendedName>
        <fullName evidence="3">Reverse transcriptase zinc-binding domain-containing protein</fullName>
    </recommendedName>
</protein>
<evidence type="ECO:0000313" key="2">
    <source>
        <dbReference type="Proteomes" id="UP000585474"/>
    </source>
</evidence>
<dbReference type="EMBL" id="BJWL01000445">
    <property type="protein sequence ID" value="GFS45225.1"/>
    <property type="molecule type" value="Genomic_DNA"/>
</dbReference>
<dbReference type="AlphaFoldDB" id="A0A7J0DYA1"/>
<evidence type="ECO:0008006" key="3">
    <source>
        <dbReference type="Google" id="ProtNLM"/>
    </source>
</evidence>
<dbReference type="PANTHER" id="PTHR36617:SF16">
    <property type="entry name" value="OS04G0516500 PROTEIN"/>
    <property type="match status" value="1"/>
</dbReference>
<comment type="caution">
    <text evidence="1">The sequence shown here is derived from an EMBL/GenBank/DDBJ whole genome shotgun (WGS) entry which is preliminary data.</text>
</comment>
<proteinExistence type="predicted"/>
<name>A0A7J0DYA1_9ERIC</name>
<evidence type="ECO:0000313" key="1">
    <source>
        <dbReference type="EMBL" id="GFS45225.1"/>
    </source>
</evidence>
<sequence>MVLITDVIGSRCRKNCRVLGRHGGGQPRSNLRTCDCTWKASGILSRSGGTGTKVEIRLATLMEELWALESKEHSSGLSAAERDRRAEMQAEIGQGSLASGIVGFYEKLHKEPEQWRPRVDGLGLPAFNSEEVDLLKYLCLPKKGAGLGIRDLVLFNKALLGNWIWRFALGEDKLWCRVIKGKYGILRGAWRTKDIIRSHETGLWKGIMKVGGDFSPQVSYQLGNGSNISFWYDDWCSQMPLRDRFPELFALATYQDASNVLKKALGGVWAPLFRRKAQDWELEAFEEFFRMLQEVHPISQENDKWRWKRQGKGSFTMSSFYQSLTGIGDPTFLWKGIWVSKVPSKVYFGWAATKGAILTIDNLRRRG</sequence>
<dbReference type="PANTHER" id="PTHR36617">
    <property type="entry name" value="PROTEIN, PUTATIVE-RELATED"/>
    <property type="match status" value="1"/>
</dbReference>
<dbReference type="OrthoDB" id="1743609at2759"/>
<organism evidence="1 2">
    <name type="scientific">Actinidia rufa</name>
    <dbReference type="NCBI Taxonomy" id="165716"/>
    <lineage>
        <taxon>Eukaryota</taxon>
        <taxon>Viridiplantae</taxon>
        <taxon>Streptophyta</taxon>
        <taxon>Embryophyta</taxon>
        <taxon>Tracheophyta</taxon>
        <taxon>Spermatophyta</taxon>
        <taxon>Magnoliopsida</taxon>
        <taxon>eudicotyledons</taxon>
        <taxon>Gunneridae</taxon>
        <taxon>Pentapetalae</taxon>
        <taxon>asterids</taxon>
        <taxon>Ericales</taxon>
        <taxon>Actinidiaceae</taxon>
        <taxon>Actinidia</taxon>
    </lineage>
</organism>
<accession>A0A7J0DYA1</accession>
<reference evidence="2" key="1">
    <citation type="submission" date="2019-07" db="EMBL/GenBank/DDBJ databases">
        <title>De Novo Assembly of kiwifruit Actinidia rufa.</title>
        <authorList>
            <person name="Sugita-Konishi S."/>
            <person name="Sato K."/>
            <person name="Mori E."/>
            <person name="Abe Y."/>
            <person name="Kisaki G."/>
            <person name="Hamano K."/>
            <person name="Suezawa K."/>
            <person name="Otani M."/>
            <person name="Fukuda T."/>
            <person name="Manabe T."/>
            <person name="Gomi K."/>
            <person name="Tabuchi M."/>
            <person name="Akimitsu K."/>
            <person name="Kataoka I."/>
        </authorList>
    </citation>
    <scope>NUCLEOTIDE SEQUENCE [LARGE SCALE GENOMIC DNA]</scope>
    <source>
        <strain evidence="2">cv. Fuchu</strain>
    </source>
</reference>
<gene>
    <name evidence="1" type="ORF">Acr_00g0094990</name>
</gene>
<dbReference type="Proteomes" id="UP000585474">
    <property type="component" value="Unassembled WGS sequence"/>
</dbReference>